<evidence type="ECO:0000256" key="4">
    <source>
        <dbReference type="ARBA" id="ARBA00022692"/>
    </source>
</evidence>
<feature type="transmembrane region" description="Helical" evidence="8">
    <location>
        <begin position="126"/>
        <end position="145"/>
    </location>
</feature>
<feature type="transmembrane region" description="Helical" evidence="8">
    <location>
        <begin position="152"/>
        <end position="170"/>
    </location>
</feature>
<gene>
    <name evidence="9" type="primary">wecA</name>
    <name evidence="9" type="ORF">NO1_0997</name>
</gene>
<keyword evidence="10" id="KW-1185">Reference proteome</keyword>
<dbReference type="PANTHER" id="PTHR22926:SF3">
    <property type="entry name" value="UNDECAPRENYL-PHOSPHATE ALPHA-N-ACETYLGLUCOSAMINYL 1-PHOSPHATE TRANSFERASE"/>
    <property type="match status" value="1"/>
</dbReference>
<keyword evidence="2" id="KW-1003">Cell membrane</keyword>
<evidence type="ECO:0000313" key="10">
    <source>
        <dbReference type="Proteomes" id="UP000269352"/>
    </source>
</evidence>
<dbReference type="EMBL" id="BGZN01000016">
    <property type="protein sequence ID" value="GBR73662.1"/>
    <property type="molecule type" value="Genomic_DNA"/>
</dbReference>
<dbReference type="GO" id="GO:0005886">
    <property type="term" value="C:plasma membrane"/>
    <property type="evidence" value="ECO:0007669"/>
    <property type="project" value="UniProtKB-SubCell"/>
</dbReference>
<feature type="transmembrane region" description="Helical" evidence="8">
    <location>
        <begin position="243"/>
        <end position="271"/>
    </location>
</feature>
<evidence type="ECO:0000256" key="1">
    <source>
        <dbReference type="ARBA" id="ARBA00004651"/>
    </source>
</evidence>
<evidence type="ECO:0000256" key="6">
    <source>
        <dbReference type="ARBA" id="ARBA00023136"/>
    </source>
</evidence>
<organism evidence="9 10">
    <name type="scientific">Termititenax aidoneus</name>
    <dbReference type="NCBI Taxonomy" id="2218524"/>
    <lineage>
        <taxon>Bacteria</taxon>
        <taxon>Bacillati</taxon>
        <taxon>Candidatus Margulisiibacteriota</taxon>
        <taxon>Candidatus Termititenacia</taxon>
        <taxon>Candidatus Termititenacales</taxon>
        <taxon>Candidatus Termititenacaceae</taxon>
        <taxon>Candidatus Termititenax</taxon>
    </lineage>
</organism>
<dbReference type="Proteomes" id="UP000269352">
    <property type="component" value="Unassembled WGS sequence"/>
</dbReference>
<feature type="transmembrane region" description="Helical" evidence="8">
    <location>
        <begin position="357"/>
        <end position="376"/>
    </location>
</feature>
<dbReference type="AlphaFoldDB" id="A0A388TAD4"/>
<evidence type="ECO:0000313" key="9">
    <source>
        <dbReference type="EMBL" id="GBR73662.1"/>
    </source>
</evidence>
<dbReference type="GO" id="GO:0071555">
    <property type="term" value="P:cell wall organization"/>
    <property type="evidence" value="ECO:0007669"/>
    <property type="project" value="TreeGrafter"/>
</dbReference>
<feature type="transmembrane region" description="Helical" evidence="8">
    <location>
        <begin position="71"/>
        <end position="89"/>
    </location>
</feature>
<dbReference type="GO" id="GO:0016780">
    <property type="term" value="F:phosphotransferase activity, for other substituted phosphate groups"/>
    <property type="evidence" value="ECO:0007669"/>
    <property type="project" value="InterPro"/>
</dbReference>
<evidence type="ECO:0000256" key="7">
    <source>
        <dbReference type="PIRSR" id="PIRSR600715-1"/>
    </source>
</evidence>
<feature type="binding site" evidence="7">
    <location>
        <position position="144"/>
    </location>
    <ligand>
        <name>Mg(2+)</name>
        <dbReference type="ChEBI" id="CHEBI:18420"/>
    </ligand>
</feature>
<dbReference type="GO" id="GO:0046872">
    <property type="term" value="F:metal ion binding"/>
    <property type="evidence" value="ECO:0007669"/>
    <property type="project" value="UniProtKB-KW"/>
</dbReference>
<dbReference type="PANTHER" id="PTHR22926">
    <property type="entry name" value="PHOSPHO-N-ACETYLMURAMOYL-PENTAPEPTIDE-TRANSFERASE"/>
    <property type="match status" value="1"/>
</dbReference>
<feature type="transmembrane region" description="Helical" evidence="8">
    <location>
        <begin position="6"/>
        <end position="26"/>
    </location>
</feature>
<feature type="binding site" evidence="7">
    <location>
        <position position="204"/>
    </location>
    <ligand>
        <name>Mg(2+)</name>
        <dbReference type="ChEBI" id="CHEBI:18420"/>
    </ligand>
</feature>
<keyword evidence="7" id="KW-0479">Metal-binding</keyword>
<protein>
    <submittedName>
        <fullName evidence="9">UDP-N-acetylglucosamine (GlcNAc):undecaprenyl-phosphate (Und-P) GlcNAc-1-phosphate transferase</fullName>
    </submittedName>
</protein>
<proteinExistence type="predicted"/>
<feature type="transmembrane region" description="Helical" evidence="8">
    <location>
        <begin position="47"/>
        <end position="65"/>
    </location>
</feature>
<evidence type="ECO:0000256" key="3">
    <source>
        <dbReference type="ARBA" id="ARBA00022679"/>
    </source>
</evidence>
<reference evidence="9 10" key="1">
    <citation type="journal article" date="2019" name="ISME J.">
        <title>Genome analyses of uncultured TG2/ZB3 bacteria in 'Margulisbacteria' specifically attached to ectosymbiotic spirochetes of protists in the termite gut.</title>
        <authorList>
            <person name="Utami Y.D."/>
            <person name="Kuwahara H."/>
            <person name="Igai K."/>
            <person name="Murakami T."/>
            <person name="Sugaya K."/>
            <person name="Morikawa T."/>
            <person name="Nagura Y."/>
            <person name="Yuki M."/>
            <person name="Deevong P."/>
            <person name="Inoue T."/>
            <person name="Kihara K."/>
            <person name="Lo N."/>
            <person name="Yamada A."/>
            <person name="Ohkuma M."/>
            <person name="Hongoh Y."/>
        </authorList>
    </citation>
    <scope>NUCLEOTIDE SEQUENCE [LARGE SCALE GENOMIC DNA]</scope>
    <source>
        <strain evidence="9">NkOx7-01</strain>
    </source>
</reference>
<keyword evidence="6 8" id="KW-0472">Membrane</keyword>
<comment type="subcellular location">
    <subcellularLocation>
        <location evidence="1">Cell membrane</location>
        <topology evidence="1">Multi-pass membrane protein</topology>
    </subcellularLocation>
</comment>
<comment type="cofactor">
    <cofactor evidence="7">
        <name>Mg(2+)</name>
        <dbReference type="ChEBI" id="CHEBI:18420"/>
    </cofactor>
</comment>
<evidence type="ECO:0000256" key="5">
    <source>
        <dbReference type="ARBA" id="ARBA00022989"/>
    </source>
</evidence>
<dbReference type="InterPro" id="IPR000715">
    <property type="entry name" value="Glycosyl_transferase_4"/>
</dbReference>
<dbReference type="GO" id="GO:0009103">
    <property type="term" value="P:lipopolysaccharide biosynthetic process"/>
    <property type="evidence" value="ECO:0007669"/>
    <property type="project" value="TreeGrafter"/>
</dbReference>
<dbReference type="CDD" id="cd06853">
    <property type="entry name" value="GT_WecA_like"/>
    <property type="match status" value="1"/>
</dbReference>
<keyword evidence="7" id="KW-0460">Magnesium</keyword>
<comment type="caution">
    <text evidence="9">The sequence shown here is derived from an EMBL/GenBank/DDBJ whole genome shotgun (WGS) entry which is preliminary data.</text>
</comment>
<accession>A0A388TAD4</accession>
<dbReference type="Pfam" id="PF00953">
    <property type="entry name" value="Glycos_transf_4"/>
    <property type="match status" value="1"/>
</dbReference>
<name>A0A388TAD4_TERA1</name>
<keyword evidence="4 8" id="KW-0812">Transmembrane</keyword>
<evidence type="ECO:0000256" key="8">
    <source>
        <dbReference type="SAM" id="Phobius"/>
    </source>
</evidence>
<keyword evidence="3 9" id="KW-0808">Transferase</keyword>
<feature type="transmembrane region" description="Helical" evidence="8">
    <location>
        <begin position="176"/>
        <end position="193"/>
    </location>
</feature>
<evidence type="ECO:0000256" key="2">
    <source>
        <dbReference type="ARBA" id="ARBA00022475"/>
    </source>
</evidence>
<sequence length="386" mass="42402">MEAFFLPAIIVFVLTLIVVPLVKALAWKLNIVDKPEARKLQTETIPLLGGLGLLIPFVVGLLFFYKGATDLNLKAVVLCATLIALLGLYDDKYGLTWKTKLAGQLIVSALLVFGFGLKTSFFELDILNSLASICWLAFITNSINLLDNMDGLAAGVSAIAAFFFFLLSYKAGQPDLAMFCVLLAAAALAFLKYNFSPASIFMGDLGSLFLGFTLGAVAILLQVKEISNWEIVLWHNEFFQRYVYIYEGISVLIPLLVLAVPIFDTLLVMLLRTLNGLGIFTPGRDHSSHRLSRMKGFLQRKLDKVILFYLRLAKRRKPTRQTALRGIAQARTALILYACAGLVGGGTLVISQLSLRGFLVFAVIVAAAASFSAYKLGQVLVYRKKI</sequence>
<feature type="transmembrane region" description="Helical" evidence="8">
    <location>
        <begin position="334"/>
        <end position="351"/>
    </location>
</feature>
<keyword evidence="5 8" id="KW-1133">Transmembrane helix</keyword>
<dbReference type="GO" id="GO:0044038">
    <property type="term" value="P:cell wall macromolecule biosynthetic process"/>
    <property type="evidence" value="ECO:0007669"/>
    <property type="project" value="TreeGrafter"/>
</dbReference>
<feature type="transmembrane region" description="Helical" evidence="8">
    <location>
        <begin position="205"/>
        <end position="223"/>
    </location>
</feature>